<keyword evidence="8" id="KW-0547">Nucleotide-binding</keyword>
<dbReference type="SUPFAM" id="SSF158472">
    <property type="entry name" value="HAMP domain-like"/>
    <property type="match status" value="1"/>
</dbReference>
<dbReference type="Gene3D" id="6.10.340.10">
    <property type="match status" value="1"/>
</dbReference>
<dbReference type="PROSITE" id="PS50109">
    <property type="entry name" value="HIS_KIN"/>
    <property type="match status" value="1"/>
</dbReference>
<name>A0A3D5QG10_FLESI</name>
<sequence>MIKYIGKKSKVLWYSLFAIILVILNFIASSQLVNSDFPWYSNISIFLLVNINIILLLVLLIVIFRKVGKLLLDQRKNVFGTKLQSKLVIFSIILTVIPVAVVFTFSNAIINNSIDKWFNAQVELALKNSIDLMQRYQNQVEQDIIEQTSILSKLITSKGFLLHKNYDEMAEFVRGYMKDNRIRGIGIYNNQKTELISIDKNIYLSIIIGNEELNKVLSGSQVAQYKFFSNNQVYWVGQPISSTVNNNIILGALFVYKTVPAQQAEKVSRILESYNNYRQIKFYSKPIENSYKILLVMMTLLVVFAGIWGSLLFAKSITDPLEKLTSASHQVSEGNLDVVLDKAGNDEVGFLVESFNDMTQKLRLHNEELKKKNEILSEMYNQISKDNQYIDTIFKNVKSSIFLLNSKLEILKVNRIGEKFVNPENQFTNEKLKKFLNNFIKSEDSFTNFQTELSVNGDNRTFTVTISKILDRNNLENIVLVLDDISEVVRLQRINIWREIATRIAHEIKNPLTPIKLSAERMLRKVKKLDDAEMKQMLEESMSTVINEANELYNLVNEFNSFARLPEIKKEYFNISKLVDSVVFIYQQSHPNINFHKNIDESLEIYADKQQIKRMFLNLINNSIHALNDNGNIYIDVFKDKNWVKVVFKDDGAGIDKNDLEKIFMPYFSKKPDGTGLGLAIVKKIIEEHSGSIKIDSEKNKYTTFNIKLPYAQVSNENTNN</sequence>
<feature type="transmembrane region" description="Helical" evidence="14">
    <location>
        <begin position="293"/>
        <end position="314"/>
    </location>
</feature>
<dbReference type="EMBL" id="DPPF01000223">
    <property type="protein sequence ID" value="HCW94092.1"/>
    <property type="molecule type" value="Genomic_DNA"/>
</dbReference>
<evidence type="ECO:0000256" key="3">
    <source>
        <dbReference type="ARBA" id="ARBA00012438"/>
    </source>
</evidence>
<dbReference type="SMART" id="SM00304">
    <property type="entry name" value="HAMP"/>
    <property type="match status" value="1"/>
</dbReference>
<dbReference type="PANTHER" id="PTHR45528">
    <property type="entry name" value="SENSOR HISTIDINE KINASE CPXA"/>
    <property type="match status" value="1"/>
</dbReference>
<dbReference type="PRINTS" id="PR00344">
    <property type="entry name" value="BCTRLSENSOR"/>
</dbReference>
<evidence type="ECO:0000313" key="18">
    <source>
        <dbReference type="Proteomes" id="UP000262325"/>
    </source>
</evidence>
<reference evidence="17 18" key="1">
    <citation type="journal article" date="2018" name="Nat. Biotechnol.">
        <title>A standardized bacterial taxonomy based on genome phylogeny substantially revises the tree of life.</title>
        <authorList>
            <person name="Parks D.H."/>
            <person name="Chuvochina M."/>
            <person name="Waite D.W."/>
            <person name="Rinke C."/>
            <person name="Skarshewski A."/>
            <person name="Chaumeil P.A."/>
            <person name="Hugenholtz P."/>
        </authorList>
    </citation>
    <scope>NUCLEOTIDE SEQUENCE [LARGE SCALE GENOMIC DNA]</scope>
    <source>
        <strain evidence="17">UBA8672</strain>
    </source>
</reference>
<evidence type="ECO:0000256" key="5">
    <source>
        <dbReference type="ARBA" id="ARBA00022553"/>
    </source>
</evidence>
<dbReference type="AlphaFoldDB" id="A0A3D5QG10"/>
<feature type="transmembrane region" description="Helical" evidence="14">
    <location>
        <begin position="12"/>
        <end position="33"/>
    </location>
</feature>
<comment type="catalytic activity">
    <reaction evidence="1">
        <text>ATP + protein L-histidine = ADP + protein N-phospho-L-histidine.</text>
        <dbReference type="EC" id="2.7.13.3"/>
    </reaction>
</comment>
<evidence type="ECO:0000256" key="7">
    <source>
        <dbReference type="ARBA" id="ARBA00022692"/>
    </source>
</evidence>
<dbReference type="InterPro" id="IPR003594">
    <property type="entry name" value="HATPase_dom"/>
</dbReference>
<dbReference type="PIRSF" id="PIRSF037532">
    <property type="entry name" value="STHK_NtrY"/>
    <property type="match status" value="1"/>
</dbReference>
<dbReference type="PANTHER" id="PTHR45528:SF1">
    <property type="entry name" value="SENSOR HISTIDINE KINASE CPXA"/>
    <property type="match status" value="1"/>
</dbReference>
<dbReference type="InterPro" id="IPR045671">
    <property type="entry name" value="NtrY-like_N"/>
</dbReference>
<evidence type="ECO:0000256" key="14">
    <source>
        <dbReference type="SAM" id="Phobius"/>
    </source>
</evidence>
<dbReference type="InterPro" id="IPR036097">
    <property type="entry name" value="HisK_dim/P_sf"/>
</dbReference>
<dbReference type="Pfam" id="PF02518">
    <property type="entry name" value="HATPase_c"/>
    <property type="match status" value="1"/>
</dbReference>
<evidence type="ECO:0000256" key="11">
    <source>
        <dbReference type="ARBA" id="ARBA00022989"/>
    </source>
</evidence>
<evidence type="ECO:0000259" key="16">
    <source>
        <dbReference type="PROSITE" id="PS50885"/>
    </source>
</evidence>
<dbReference type="Pfam" id="PF00512">
    <property type="entry name" value="HisKA"/>
    <property type="match status" value="1"/>
</dbReference>
<dbReference type="InterPro" id="IPR036890">
    <property type="entry name" value="HATPase_C_sf"/>
</dbReference>
<evidence type="ECO:0000256" key="13">
    <source>
        <dbReference type="ARBA" id="ARBA00023136"/>
    </source>
</evidence>
<dbReference type="Pfam" id="PF19312">
    <property type="entry name" value="NtrY_N"/>
    <property type="match status" value="1"/>
</dbReference>
<evidence type="ECO:0000259" key="15">
    <source>
        <dbReference type="PROSITE" id="PS50109"/>
    </source>
</evidence>
<dbReference type="InterPro" id="IPR050398">
    <property type="entry name" value="HssS/ArlS-like"/>
</dbReference>
<keyword evidence="11 14" id="KW-1133">Transmembrane helix</keyword>
<evidence type="ECO:0000256" key="6">
    <source>
        <dbReference type="ARBA" id="ARBA00022679"/>
    </source>
</evidence>
<keyword evidence="6" id="KW-0808">Transferase</keyword>
<keyword evidence="13 14" id="KW-0472">Membrane</keyword>
<dbReference type="InterPro" id="IPR005467">
    <property type="entry name" value="His_kinase_dom"/>
</dbReference>
<gene>
    <name evidence="17" type="ORF">DHM44_10480</name>
</gene>
<dbReference type="GO" id="GO:0000155">
    <property type="term" value="F:phosphorelay sensor kinase activity"/>
    <property type="evidence" value="ECO:0007669"/>
    <property type="project" value="InterPro"/>
</dbReference>
<dbReference type="Gene3D" id="1.10.287.130">
    <property type="match status" value="1"/>
</dbReference>
<dbReference type="SUPFAM" id="SSF55874">
    <property type="entry name" value="ATPase domain of HSP90 chaperone/DNA topoisomerase II/histidine kinase"/>
    <property type="match status" value="1"/>
</dbReference>
<dbReference type="EC" id="2.7.13.3" evidence="3"/>
<dbReference type="SMART" id="SM00388">
    <property type="entry name" value="HisKA"/>
    <property type="match status" value="1"/>
</dbReference>
<evidence type="ECO:0000256" key="9">
    <source>
        <dbReference type="ARBA" id="ARBA00022777"/>
    </source>
</evidence>
<dbReference type="InterPro" id="IPR003660">
    <property type="entry name" value="HAMP_dom"/>
</dbReference>
<comment type="caution">
    <text evidence="17">The sequence shown here is derived from an EMBL/GenBank/DDBJ whole genome shotgun (WGS) entry which is preliminary data.</text>
</comment>
<evidence type="ECO:0000313" key="17">
    <source>
        <dbReference type="EMBL" id="HCW94092.1"/>
    </source>
</evidence>
<dbReference type="Proteomes" id="UP000262325">
    <property type="component" value="Unassembled WGS sequence"/>
</dbReference>
<dbReference type="RefSeq" id="WP_273264838.1">
    <property type="nucleotide sequence ID" value="NZ_JAAZVV010000007.1"/>
</dbReference>
<dbReference type="InterPro" id="IPR004358">
    <property type="entry name" value="Sig_transdc_His_kin-like_C"/>
</dbReference>
<organism evidence="17 18">
    <name type="scientific">Flexistipes sinusarabici</name>
    <dbReference type="NCBI Taxonomy" id="2352"/>
    <lineage>
        <taxon>Bacteria</taxon>
        <taxon>Pseudomonadati</taxon>
        <taxon>Deferribacterota</taxon>
        <taxon>Deferribacteres</taxon>
        <taxon>Deferribacterales</taxon>
        <taxon>Flexistipitaceae</taxon>
        <taxon>Flexistipes</taxon>
    </lineage>
</organism>
<dbReference type="Pfam" id="PF00672">
    <property type="entry name" value="HAMP"/>
    <property type="match status" value="1"/>
</dbReference>
<dbReference type="Gene3D" id="3.30.565.10">
    <property type="entry name" value="Histidine kinase-like ATPase, C-terminal domain"/>
    <property type="match status" value="1"/>
</dbReference>
<evidence type="ECO:0000256" key="12">
    <source>
        <dbReference type="ARBA" id="ARBA00023012"/>
    </source>
</evidence>
<dbReference type="GO" id="GO:0005886">
    <property type="term" value="C:plasma membrane"/>
    <property type="evidence" value="ECO:0007669"/>
    <property type="project" value="UniProtKB-SubCell"/>
</dbReference>
<feature type="transmembrane region" description="Helical" evidence="14">
    <location>
        <begin position="39"/>
        <end position="64"/>
    </location>
</feature>
<accession>A0A3D5QG10</accession>
<comment type="subcellular location">
    <subcellularLocation>
        <location evidence="2">Cell membrane</location>
        <topology evidence="2">Multi-pass membrane protein</topology>
    </subcellularLocation>
</comment>
<dbReference type="CDD" id="cd06225">
    <property type="entry name" value="HAMP"/>
    <property type="match status" value="1"/>
</dbReference>
<evidence type="ECO:0000256" key="1">
    <source>
        <dbReference type="ARBA" id="ARBA00000085"/>
    </source>
</evidence>
<evidence type="ECO:0000256" key="10">
    <source>
        <dbReference type="ARBA" id="ARBA00022840"/>
    </source>
</evidence>
<feature type="domain" description="Histidine kinase" evidence="15">
    <location>
        <begin position="503"/>
        <end position="713"/>
    </location>
</feature>
<dbReference type="CDD" id="cd00082">
    <property type="entry name" value="HisKA"/>
    <property type="match status" value="1"/>
</dbReference>
<dbReference type="InterPro" id="IPR003661">
    <property type="entry name" value="HisK_dim/P_dom"/>
</dbReference>
<proteinExistence type="predicted"/>
<keyword evidence="10" id="KW-0067">ATP-binding</keyword>
<dbReference type="PROSITE" id="PS50885">
    <property type="entry name" value="HAMP"/>
    <property type="match status" value="1"/>
</dbReference>
<dbReference type="GO" id="GO:0005524">
    <property type="term" value="F:ATP binding"/>
    <property type="evidence" value="ECO:0007669"/>
    <property type="project" value="UniProtKB-KW"/>
</dbReference>
<keyword evidence="5" id="KW-0597">Phosphoprotein</keyword>
<dbReference type="InterPro" id="IPR017232">
    <property type="entry name" value="NtrY"/>
</dbReference>
<evidence type="ECO:0000256" key="2">
    <source>
        <dbReference type="ARBA" id="ARBA00004651"/>
    </source>
</evidence>
<dbReference type="SMART" id="SM00387">
    <property type="entry name" value="HATPase_c"/>
    <property type="match status" value="1"/>
</dbReference>
<keyword evidence="9 17" id="KW-0418">Kinase</keyword>
<feature type="transmembrane region" description="Helical" evidence="14">
    <location>
        <begin position="85"/>
        <end position="105"/>
    </location>
</feature>
<dbReference type="SUPFAM" id="SSF47384">
    <property type="entry name" value="Homodimeric domain of signal transducing histidine kinase"/>
    <property type="match status" value="1"/>
</dbReference>
<protein>
    <recommendedName>
        <fullName evidence="3">histidine kinase</fullName>
        <ecNumber evidence="3">2.7.13.3</ecNumber>
    </recommendedName>
</protein>
<keyword evidence="4" id="KW-1003">Cell membrane</keyword>
<evidence type="ECO:0000256" key="4">
    <source>
        <dbReference type="ARBA" id="ARBA00022475"/>
    </source>
</evidence>
<evidence type="ECO:0000256" key="8">
    <source>
        <dbReference type="ARBA" id="ARBA00022741"/>
    </source>
</evidence>
<feature type="domain" description="HAMP" evidence="16">
    <location>
        <begin position="315"/>
        <end position="367"/>
    </location>
</feature>
<keyword evidence="12" id="KW-0902">Two-component regulatory system</keyword>
<keyword evidence="7 14" id="KW-0812">Transmembrane</keyword>